<accession>A0A917WY96</accession>
<dbReference type="Proteomes" id="UP000618460">
    <property type="component" value="Unassembled WGS sequence"/>
</dbReference>
<name>A0A917WY96_9BACI</name>
<dbReference type="AlphaFoldDB" id="A0A917WY96"/>
<gene>
    <name evidence="1" type="ORF">GCM10011351_29300</name>
</gene>
<dbReference type="Gene3D" id="1.20.1260.10">
    <property type="match status" value="1"/>
</dbReference>
<organism evidence="1 2">
    <name type="scientific">Paraliobacillus quinghaiensis</name>
    <dbReference type="NCBI Taxonomy" id="470815"/>
    <lineage>
        <taxon>Bacteria</taxon>
        <taxon>Bacillati</taxon>
        <taxon>Bacillota</taxon>
        <taxon>Bacilli</taxon>
        <taxon>Bacillales</taxon>
        <taxon>Bacillaceae</taxon>
        <taxon>Paraliobacillus</taxon>
    </lineage>
</organism>
<evidence type="ECO:0000313" key="1">
    <source>
        <dbReference type="EMBL" id="GGM41250.1"/>
    </source>
</evidence>
<proteinExistence type="predicted"/>
<keyword evidence="2" id="KW-1185">Reference proteome</keyword>
<reference evidence="1" key="2">
    <citation type="submission" date="2020-09" db="EMBL/GenBank/DDBJ databases">
        <authorList>
            <person name="Sun Q."/>
            <person name="Zhou Y."/>
        </authorList>
    </citation>
    <scope>NUCLEOTIDE SEQUENCE</scope>
    <source>
        <strain evidence="1">CGMCC 1.6333</strain>
    </source>
</reference>
<dbReference type="EMBL" id="BMLG01000025">
    <property type="protein sequence ID" value="GGM41250.1"/>
    <property type="molecule type" value="Genomic_DNA"/>
</dbReference>
<sequence length="175" mass="20359">MLLPSIDVGLMNEHLAAHKGILHKLKKYYAEVGDPYLKQMIYAQIIIMESHVVIMLNLLEPNNNQWLQVVPLQEVLQQVNVSQINPKKMESDKLIALEVHSTSKFLANDNFLSGLMMKNDNVKQVHFDMAYQQASFEKMYGDYLEKMGWSLIPKVTVEEQLKVINHYKGMFYKWS</sequence>
<evidence type="ECO:0000313" key="2">
    <source>
        <dbReference type="Proteomes" id="UP000618460"/>
    </source>
</evidence>
<reference evidence="1" key="1">
    <citation type="journal article" date="2014" name="Int. J. Syst. Evol. Microbiol.">
        <title>Complete genome sequence of Corynebacterium casei LMG S-19264T (=DSM 44701T), isolated from a smear-ripened cheese.</title>
        <authorList>
            <consortium name="US DOE Joint Genome Institute (JGI-PGF)"/>
            <person name="Walter F."/>
            <person name="Albersmeier A."/>
            <person name="Kalinowski J."/>
            <person name="Ruckert C."/>
        </authorList>
    </citation>
    <scope>NUCLEOTIDE SEQUENCE</scope>
    <source>
        <strain evidence="1">CGMCC 1.6333</strain>
    </source>
</reference>
<dbReference type="OrthoDB" id="2452736at2"/>
<protein>
    <submittedName>
        <fullName evidence="1">Uncharacterized protein</fullName>
    </submittedName>
</protein>
<comment type="caution">
    <text evidence="1">The sequence shown here is derived from an EMBL/GenBank/DDBJ whole genome shotgun (WGS) entry which is preliminary data.</text>
</comment>
<dbReference type="RefSeq" id="WP_117157095.1">
    <property type="nucleotide sequence ID" value="NZ_BMLG01000025.1"/>
</dbReference>
<dbReference type="InterPro" id="IPR012347">
    <property type="entry name" value="Ferritin-like"/>
</dbReference>